<gene>
    <name evidence="3" type="ORF">AURDEDRAFT_77508</name>
</gene>
<keyword evidence="4" id="KW-1185">Reference proteome</keyword>
<dbReference type="OMA" id="HQLENDH"/>
<dbReference type="EMBL" id="JH688705">
    <property type="protein sequence ID" value="EJD32726.1"/>
    <property type="molecule type" value="Genomic_DNA"/>
</dbReference>
<evidence type="ECO:0000313" key="3">
    <source>
        <dbReference type="EMBL" id="EJD32726.1"/>
    </source>
</evidence>
<evidence type="ECO:0000256" key="1">
    <source>
        <dbReference type="SAM" id="Coils"/>
    </source>
</evidence>
<accession>J0L8P0</accession>
<keyword evidence="1" id="KW-0175">Coiled coil</keyword>
<feature type="compositionally biased region" description="Acidic residues" evidence="2">
    <location>
        <begin position="256"/>
        <end position="270"/>
    </location>
</feature>
<dbReference type="OrthoDB" id="3269297at2759"/>
<sequence>MPIDPVLRTPVTPTRRPLRDIDPALVTPTRQGNALRAALAGTAVSFLIAPAKVTAAQVLSTLQPPVLQSPPLIEQPVWALTEGPATSSMSRTELEHHAEALSQSLALSRKHLLSQDEINVSYAAQLVLQNVYLGHITEALYGKENKELVARSFFPKGHGRLLTDAQFVALLEAESAEKEAEEADKARRVSKHEQRKAQKLANEQLWQEWCKQHQHDLDVWKREYKQAREDGVLVKNIRKHPARPKRSDLPPLPTIDSDEDTAEEEEENQD</sequence>
<dbReference type="Proteomes" id="UP000006514">
    <property type="component" value="Unassembled WGS sequence"/>
</dbReference>
<dbReference type="KEGG" id="adl:AURDEDRAFT_77508"/>
<dbReference type="AlphaFoldDB" id="J0L8P0"/>
<dbReference type="InParanoid" id="J0L8P0"/>
<proteinExistence type="predicted"/>
<name>J0L8P0_AURST</name>
<evidence type="ECO:0000313" key="4">
    <source>
        <dbReference type="Proteomes" id="UP000006514"/>
    </source>
</evidence>
<dbReference type="eggNOG" id="ENOG502RD2N">
    <property type="taxonomic scope" value="Eukaryota"/>
</dbReference>
<feature type="coiled-coil region" evidence="1">
    <location>
        <begin position="173"/>
        <end position="230"/>
    </location>
</feature>
<feature type="region of interest" description="Disordered" evidence="2">
    <location>
        <begin position="231"/>
        <end position="270"/>
    </location>
</feature>
<reference evidence="4" key="1">
    <citation type="journal article" date="2012" name="Science">
        <title>The Paleozoic origin of enzymatic lignin decomposition reconstructed from 31 fungal genomes.</title>
        <authorList>
            <person name="Floudas D."/>
            <person name="Binder M."/>
            <person name="Riley R."/>
            <person name="Barry K."/>
            <person name="Blanchette R.A."/>
            <person name="Henrissat B."/>
            <person name="Martinez A.T."/>
            <person name="Otillar R."/>
            <person name="Spatafora J.W."/>
            <person name="Yadav J.S."/>
            <person name="Aerts A."/>
            <person name="Benoit I."/>
            <person name="Boyd A."/>
            <person name="Carlson A."/>
            <person name="Copeland A."/>
            <person name="Coutinho P.M."/>
            <person name="de Vries R.P."/>
            <person name="Ferreira P."/>
            <person name="Findley K."/>
            <person name="Foster B."/>
            <person name="Gaskell J."/>
            <person name="Glotzer D."/>
            <person name="Gorecki P."/>
            <person name="Heitman J."/>
            <person name="Hesse C."/>
            <person name="Hori C."/>
            <person name="Igarashi K."/>
            <person name="Jurgens J.A."/>
            <person name="Kallen N."/>
            <person name="Kersten P."/>
            <person name="Kohler A."/>
            <person name="Kuees U."/>
            <person name="Kumar T.K.A."/>
            <person name="Kuo A."/>
            <person name="LaButti K."/>
            <person name="Larrondo L.F."/>
            <person name="Lindquist E."/>
            <person name="Ling A."/>
            <person name="Lombard V."/>
            <person name="Lucas S."/>
            <person name="Lundell T."/>
            <person name="Martin R."/>
            <person name="McLaughlin D.J."/>
            <person name="Morgenstern I."/>
            <person name="Morin E."/>
            <person name="Murat C."/>
            <person name="Nagy L.G."/>
            <person name="Nolan M."/>
            <person name="Ohm R.A."/>
            <person name="Patyshakuliyeva A."/>
            <person name="Rokas A."/>
            <person name="Ruiz-Duenas F.J."/>
            <person name="Sabat G."/>
            <person name="Salamov A."/>
            <person name="Samejima M."/>
            <person name="Schmutz J."/>
            <person name="Slot J.C."/>
            <person name="St John F."/>
            <person name="Stenlid J."/>
            <person name="Sun H."/>
            <person name="Sun S."/>
            <person name="Syed K."/>
            <person name="Tsang A."/>
            <person name="Wiebenga A."/>
            <person name="Young D."/>
            <person name="Pisabarro A."/>
            <person name="Eastwood D.C."/>
            <person name="Martin F."/>
            <person name="Cullen D."/>
            <person name="Grigoriev I.V."/>
            <person name="Hibbett D.S."/>
        </authorList>
    </citation>
    <scope>NUCLEOTIDE SEQUENCE [LARGE SCALE GENOMIC DNA]</scope>
    <source>
        <strain evidence="4">TFB10046</strain>
    </source>
</reference>
<organism evidence="3 4">
    <name type="scientific">Auricularia subglabra (strain TFB-10046 / SS5)</name>
    <name type="common">White-rot fungus</name>
    <name type="synonym">Auricularia delicata (strain TFB10046)</name>
    <dbReference type="NCBI Taxonomy" id="717982"/>
    <lineage>
        <taxon>Eukaryota</taxon>
        <taxon>Fungi</taxon>
        <taxon>Dikarya</taxon>
        <taxon>Basidiomycota</taxon>
        <taxon>Agaricomycotina</taxon>
        <taxon>Agaricomycetes</taxon>
        <taxon>Auriculariales</taxon>
        <taxon>Auriculariaceae</taxon>
        <taxon>Auricularia</taxon>
    </lineage>
</organism>
<protein>
    <submittedName>
        <fullName evidence="3">Uncharacterized protein</fullName>
    </submittedName>
</protein>
<evidence type="ECO:0000256" key="2">
    <source>
        <dbReference type="SAM" id="MobiDB-lite"/>
    </source>
</evidence>